<name>A0ABN1ME25_9FLAO</name>
<protein>
    <submittedName>
        <fullName evidence="1">Uncharacterized protein</fullName>
    </submittedName>
</protein>
<comment type="caution">
    <text evidence="1">The sequence shown here is derived from an EMBL/GenBank/DDBJ whole genome shotgun (WGS) entry which is preliminary data.</text>
</comment>
<evidence type="ECO:0000313" key="1">
    <source>
        <dbReference type="EMBL" id="GAA0871375.1"/>
    </source>
</evidence>
<dbReference type="EMBL" id="BAAAFG010000002">
    <property type="protein sequence ID" value="GAA0871375.1"/>
    <property type="molecule type" value="Genomic_DNA"/>
</dbReference>
<sequence length="99" mass="11035">MSDCSEIDLNDNQRLLVQTTIKDQNNDPISGIETTVYAKGLGYTEIIGRNVSDENGDLVIITLSPSDEEFIEVVINGESNEEIEENSTLEKIIYQVDPE</sequence>
<accession>A0ABN1ME25</accession>
<evidence type="ECO:0000313" key="2">
    <source>
        <dbReference type="Proteomes" id="UP001500507"/>
    </source>
</evidence>
<keyword evidence="2" id="KW-1185">Reference proteome</keyword>
<dbReference type="Proteomes" id="UP001500507">
    <property type="component" value="Unassembled WGS sequence"/>
</dbReference>
<reference evidence="1 2" key="1">
    <citation type="journal article" date="2019" name="Int. J. Syst. Evol. Microbiol.">
        <title>The Global Catalogue of Microorganisms (GCM) 10K type strain sequencing project: providing services to taxonomists for standard genome sequencing and annotation.</title>
        <authorList>
            <consortium name="The Broad Institute Genomics Platform"/>
            <consortium name="The Broad Institute Genome Sequencing Center for Infectious Disease"/>
            <person name="Wu L."/>
            <person name="Ma J."/>
        </authorList>
    </citation>
    <scope>NUCLEOTIDE SEQUENCE [LARGE SCALE GENOMIC DNA]</scope>
    <source>
        <strain evidence="1 2">JCM 16082</strain>
    </source>
</reference>
<organism evidence="1 2">
    <name type="scientific">Gangjinia marincola</name>
    <dbReference type="NCBI Taxonomy" id="578463"/>
    <lineage>
        <taxon>Bacteria</taxon>
        <taxon>Pseudomonadati</taxon>
        <taxon>Bacteroidota</taxon>
        <taxon>Flavobacteriia</taxon>
        <taxon>Flavobacteriales</taxon>
        <taxon>Flavobacteriaceae</taxon>
        <taxon>Gangjinia</taxon>
    </lineage>
</organism>
<gene>
    <name evidence="1" type="ORF">GCM10009117_05210</name>
</gene>
<proteinExistence type="predicted"/>